<dbReference type="Gene3D" id="3.40.30.10">
    <property type="entry name" value="Glutaredoxin"/>
    <property type="match status" value="1"/>
</dbReference>
<dbReference type="FunFam" id="3.40.30.10:FF:000026">
    <property type="entry name" value="Glutaredoxin 2"/>
    <property type="match status" value="1"/>
</dbReference>
<dbReference type="GO" id="GO:0034599">
    <property type="term" value="P:cellular response to oxidative stress"/>
    <property type="evidence" value="ECO:0007669"/>
    <property type="project" value="TreeGrafter"/>
</dbReference>
<evidence type="ECO:0000256" key="2">
    <source>
        <dbReference type="ARBA" id="ARBA00007190"/>
    </source>
</evidence>
<name>A0A444Z9H0_ARAHY</name>
<dbReference type="PRINTS" id="PR00160">
    <property type="entry name" value="GLUTAREDOXIN"/>
</dbReference>
<dbReference type="GO" id="GO:0015038">
    <property type="term" value="F:glutathione disulfide oxidoreductase activity"/>
    <property type="evidence" value="ECO:0007669"/>
    <property type="project" value="TreeGrafter"/>
</dbReference>
<dbReference type="AlphaFoldDB" id="A0A444Z9H0"/>
<evidence type="ECO:0000256" key="1">
    <source>
        <dbReference type="ARBA" id="ARBA00002549"/>
    </source>
</evidence>
<dbReference type="PROSITE" id="PS00195">
    <property type="entry name" value="GLUTAREDOXIN_1"/>
    <property type="match status" value="1"/>
</dbReference>
<dbReference type="Pfam" id="PF00462">
    <property type="entry name" value="Glutaredoxin"/>
    <property type="match status" value="1"/>
</dbReference>
<evidence type="ECO:0000259" key="7">
    <source>
        <dbReference type="Pfam" id="PF00462"/>
    </source>
</evidence>
<feature type="domain" description="Glutaredoxin" evidence="7">
    <location>
        <begin position="53"/>
        <end position="115"/>
    </location>
</feature>
<dbReference type="NCBIfam" id="TIGR02180">
    <property type="entry name" value="GRX_euk"/>
    <property type="match status" value="1"/>
</dbReference>
<dbReference type="InterPro" id="IPR011767">
    <property type="entry name" value="GLR_AS"/>
</dbReference>
<dbReference type="GO" id="GO:0005737">
    <property type="term" value="C:cytoplasm"/>
    <property type="evidence" value="ECO:0007669"/>
    <property type="project" value="TreeGrafter"/>
</dbReference>
<reference evidence="8 9" key="1">
    <citation type="submission" date="2019-01" db="EMBL/GenBank/DDBJ databases">
        <title>Sequencing of cultivated peanut Arachis hypogaea provides insights into genome evolution and oil improvement.</title>
        <authorList>
            <person name="Chen X."/>
        </authorList>
    </citation>
    <scope>NUCLEOTIDE SEQUENCE [LARGE SCALE GENOMIC DNA]</scope>
    <source>
        <strain evidence="9">cv. Fuhuasheng</strain>
        <tissue evidence="8">Leaves</tissue>
    </source>
</reference>
<dbReference type="PANTHER" id="PTHR45694">
    <property type="entry name" value="GLUTAREDOXIN 2"/>
    <property type="match status" value="1"/>
</dbReference>
<evidence type="ECO:0000256" key="6">
    <source>
        <dbReference type="ARBA" id="ARBA00023284"/>
    </source>
</evidence>
<comment type="function">
    <text evidence="1">Has a glutathione-disulfide oxidoreductase activity in the presence of NADPH and glutathione reductase. Reduces low molecular weight disulfides and proteins.</text>
</comment>
<keyword evidence="5" id="KW-1015">Disulfide bond</keyword>
<keyword evidence="9" id="KW-1185">Reference proteome</keyword>
<comment type="similarity">
    <text evidence="2">Belongs to the glutaredoxin family. CPYC subfamily.</text>
</comment>
<protein>
    <recommendedName>
        <fullName evidence="7">Glutaredoxin domain-containing protein</fullName>
    </recommendedName>
</protein>
<keyword evidence="3" id="KW-0813">Transport</keyword>
<evidence type="ECO:0000256" key="5">
    <source>
        <dbReference type="ARBA" id="ARBA00023157"/>
    </source>
</evidence>
<dbReference type="InterPro" id="IPR002109">
    <property type="entry name" value="Glutaredoxin"/>
</dbReference>
<evidence type="ECO:0000313" key="9">
    <source>
        <dbReference type="Proteomes" id="UP000289738"/>
    </source>
</evidence>
<keyword evidence="4" id="KW-0249">Electron transport</keyword>
<accession>A0A444Z9H0</accession>
<keyword evidence="6" id="KW-0676">Redox-active center</keyword>
<dbReference type="PROSITE" id="PS51354">
    <property type="entry name" value="GLUTAREDOXIN_2"/>
    <property type="match status" value="1"/>
</dbReference>
<evidence type="ECO:0000256" key="3">
    <source>
        <dbReference type="ARBA" id="ARBA00022448"/>
    </source>
</evidence>
<comment type="caution">
    <text evidence="8">The sequence shown here is derived from an EMBL/GenBank/DDBJ whole genome shotgun (WGS) entry which is preliminary data.</text>
</comment>
<dbReference type="CDD" id="cd03419">
    <property type="entry name" value="GRX_GRXh_1_2_like"/>
    <property type="match status" value="1"/>
</dbReference>
<proteinExistence type="inferred from homology"/>
<dbReference type="Proteomes" id="UP000289738">
    <property type="component" value="Chromosome B05"/>
</dbReference>
<organism evidence="8 9">
    <name type="scientific">Arachis hypogaea</name>
    <name type="common">Peanut</name>
    <dbReference type="NCBI Taxonomy" id="3818"/>
    <lineage>
        <taxon>Eukaryota</taxon>
        <taxon>Viridiplantae</taxon>
        <taxon>Streptophyta</taxon>
        <taxon>Embryophyta</taxon>
        <taxon>Tracheophyta</taxon>
        <taxon>Spermatophyta</taxon>
        <taxon>Magnoliopsida</taxon>
        <taxon>eudicotyledons</taxon>
        <taxon>Gunneridae</taxon>
        <taxon>Pentapetalae</taxon>
        <taxon>rosids</taxon>
        <taxon>fabids</taxon>
        <taxon>Fabales</taxon>
        <taxon>Fabaceae</taxon>
        <taxon>Papilionoideae</taxon>
        <taxon>50 kb inversion clade</taxon>
        <taxon>dalbergioids sensu lato</taxon>
        <taxon>Dalbergieae</taxon>
        <taxon>Pterocarpus clade</taxon>
        <taxon>Arachis</taxon>
    </lineage>
</organism>
<dbReference type="InterPro" id="IPR014025">
    <property type="entry name" value="Glutaredoxin_subgr"/>
</dbReference>
<dbReference type="PANTHER" id="PTHR45694:SF4">
    <property type="entry name" value="GLUTAREDOXIN-C3"/>
    <property type="match status" value="1"/>
</dbReference>
<evidence type="ECO:0000313" key="8">
    <source>
        <dbReference type="EMBL" id="RYR10804.1"/>
    </source>
</evidence>
<dbReference type="SUPFAM" id="SSF52833">
    <property type="entry name" value="Thioredoxin-like"/>
    <property type="match status" value="1"/>
</dbReference>
<dbReference type="STRING" id="3818.A0A444Z9H0"/>
<gene>
    <name evidence="8" type="ORF">Ahy_B05g079288</name>
</gene>
<dbReference type="InterPro" id="IPR036249">
    <property type="entry name" value="Thioredoxin-like_sf"/>
</dbReference>
<dbReference type="EMBL" id="SDMP01000015">
    <property type="protein sequence ID" value="RYR10804.1"/>
    <property type="molecule type" value="Genomic_DNA"/>
</dbReference>
<evidence type="ECO:0000256" key="4">
    <source>
        <dbReference type="ARBA" id="ARBA00022982"/>
    </source>
</evidence>
<sequence>MRRSGMRVVATVSVLSLIFLYWNWRGVRVGPTGVEASNSVSAFVQNAIYSNRITIFSKSYCPYCLRAKRIFADLNEHPFVVELDLRDDGYQIQSVLLDLVGRSTVPQVFVNGKHIGGSDDLRAAAQSGELQKLLSST</sequence>
<dbReference type="InterPro" id="IPR011899">
    <property type="entry name" value="Glutaredoxin_euk/vir"/>
</dbReference>